<keyword evidence="9" id="KW-0812">Transmembrane</keyword>
<dbReference type="EC" id="2.7.11.1" evidence="1"/>
<dbReference type="RefSeq" id="WP_015399462.1">
    <property type="nucleotide sequence ID" value="NC_020302.1"/>
</dbReference>
<dbReference type="InterPro" id="IPR017441">
    <property type="entry name" value="Protein_kinase_ATP_BS"/>
</dbReference>
<dbReference type="InterPro" id="IPR008271">
    <property type="entry name" value="Ser/Thr_kinase_AS"/>
</dbReference>
<evidence type="ECO:0000256" key="9">
    <source>
        <dbReference type="SAM" id="Phobius"/>
    </source>
</evidence>
<dbReference type="Pfam" id="PF00069">
    <property type="entry name" value="Pkinase"/>
    <property type="match status" value="1"/>
</dbReference>
<evidence type="ECO:0000256" key="8">
    <source>
        <dbReference type="SAM" id="MobiDB-lite"/>
    </source>
</evidence>
<feature type="region of interest" description="Disordered" evidence="8">
    <location>
        <begin position="399"/>
        <end position="560"/>
    </location>
</feature>
<proteinExistence type="predicted"/>
<keyword evidence="4 7" id="KW-0547">Nucleotide-binding</keyword>
<dbReference type="OrthoDB" id="9762169at2"/>
<dbReference type="Gene3D" id="1.10.510.10">
    <property type="entry name" value="Transferase(Phosphotransferase) domain 1"/>
    <property type="match status" value="1"/>
</dbReference>
<evidence type="ECO:0000313" key="11">
    <source>
        <dbReference type="EMBL" id="AGF71038.1"/>
    </source>
</evidence>
<dbReference type="InterPro" id="IPR011009">
    <property type="entry name" value="Kinase-like_dom_sf"/>
</dbReference>
<feature type="domain" description="Protein kinase" evidence="10">
    <location>
        <begin position="18"/>
        <end position="279"/>
    </location>
</feature>
<keyword evidence="9" id="KW-1133">Transmembrane helix</keyword>
<evidence type="ECO:0000256" key="4">
    <source>
        <dbReference type="ARBA" id="ARBA00022741"/>
    </source>
</evidence>
<dbReference type="Proteomes" id="UP000011723">
    <property type="component" value="Chromosome"/>
</dbReference>
<dbReference type="PROSITE" id="PS50011">
    <property type="entry name" value="PROTEIN_KINASE_DOM"/>
    <property type="match status" value="1"/>
</dbReference>
<feature type="region of interest" description="Disordered" evidence="8">
    <location>
        <begin position="284"/>
        <end position="306"/>
    </location>
</feature>
<dbReference type="PANTHER" id="PTHR43289:SF6">
    <property type="entry name" value="SERINE_THREONINE-PROTEIN KINASE NEKL-3"/>
    <property type="match status" value="1"/>
</dbReference>
<keyword evidence="2" id="KW-0723">Serine/threonine-protein kinase</keyword>
<evidence type="ECO:0000256" key="1">
    <source>
        <dbReference type="ARBA" id="ARBA00012513"/>
    </source>
</evidence>
<dbReference type="CDD" id="cd14014">
    <property type="entry name" value="STKc_PknB_like"/>
    <property type="match status" value="1"/>
</dbReference>
<keyword evidence="6 7" id="KW-0067">ATP-binding</keyword>
<organism evidence="11 12">
    <name type="scientific">Corynebacterium halotolerans YIM 70093 = DSM 44683</name>
    <dbReference type="NCBI Taxonomy" id="1121362"/>
    <lineage>
        <taxon>Bacteria</taxon>
        <taxon>Bacillati</taxon>
        <taxon>Actinomycetota</taxon>
        <taxon>Actinomycetes</taxon>
        <taxon>Mycobacteriales</taxon>
        <taxon>Corynebacteriaceae</taxon>
        <taxon>Corynebacterium</taxon>
    </lineage>
</organism>
<evidence type="ECO:0000256" key="5">
    <source>
        <dbReference type="ARBA" id="ARBA00022777"/>
    </source>
</evidence>
<dbReference type="STRING" id="1121362.A605_00100"/>
<dbReference type="KEGG" id="chn:A605_00100"/>
<dbReference type="Gene3D" id="3.30.200.20">
    <property type="entry name" value="Phosphorylase Kinase, domain 1"/>
    <property type="match status" value="1"/>
</dbReference>
<dbReference type="EMBL" id="CP003697">
    <property type="protein sequence ID" value="AGF71038.1"/>
    <property type="molecule type" value="Genomic_DNA"/>
</dbReference>
<feature type="compositionally biased region" description="Gly residues" evidence="8">
    <location>
        <begin position="480"/>
        <end position="519"/>
    </location>
</feature>
<evidence type="ECO:0000256" key="6">
    <source>
        <dbReference type="ARBA" id="ARBA00022840"/>
    </source>
</evidence>
<dbReference type="SUPFAM" id="SSF56112">
    <property type="entry name" value="Protein kinase-like (PK-like)"/>
    <property type="match status" value="1"/>
</dbReference>
<dbReference type="eggNOG" id="COG0515">
    <property type="taxonomic scope" value="Bacteria"/>
</dbReference>
<dbReference type="PROSITE" id="PS00107">
    <property type="entry name" value="PROTEIN_KINASE_ATP"/>
    <property type="match status" value="1"/>
</dbReference>
<keyword evidence="9" id="KW-0472">Membrane</keyword>
<dbReference type="InterPro" id="IPR000719">
    <property type="entry name" value="Prot_kinase_dom"/>
</dbReference>
<dbReference type="GO" id="GO:0005524">
    <property type="term" value="F:ATP binding"/>
    <property type="evidence" value="ECO:0007669"/>
    <property type="project" value="UniProtKB-UniRule"/>
</dbReference>
<dbReference type="HOGENOM" id="CLU_000288_63_44_11"/>
<reference evidence="11 12" key="1">
    <citation type="journal article" date="2012" name="Stand. Genomic Sci.">
        <title>Genome sequence of the halotolerant bacterium Corynebacterium halotolerans type strain YIM 70093(T) (= DSM 44683(T)).</title>
        <authorList>
            <person name="Ruckert C."/>
            <person name="Albersmeier A."/>
            <person name="Al-Dilaimi A."/>
            <person name="Niehaus K."/>
            <person name="Szczepanowski R."/>
            <person name="Kalinowski J."/>
        </authorList>
    </citation>
    <scope>NUCLEOTIDE SEQUENCE [LARGE SCALE GENOMIC DNA]</scope>
    <source>
        <strain evidence="11">YIM 70093</strain>
    </source>
</reference>
<evidence type="ECO:0000259" key="10">
    <source>
        <dbReference type="PROSITE" id="PS50011"/>
    </source>
</evidence>
<dbReference type="AlphaFoldDB" id="M1NI22"/>
<evidence type="ECO:0000313" key="12">
    <source>
        <dbReference type="Proteomes" id="UP000011723"/>
    </source>
</evidence>
<evidence type="ECO:0000256" key="3">
    <source>
        <dbReference type="ARBA" id="ARBA00022679"/>
    </source>
</evidence>
<keyword evidence="12" id="KW-1185">Reference proteome</keyword>
<gene>
    <name evidence="11" type="ORF">A605_00100</name>
</gene>
<keyword evidence="5 11" id="KW-0418">Kinase</keyword>
<dbReference type="PANTHER" id="PTHR43289">
    <property type="entry name" value="MITOGEN-ACTIVATED PROTEIN KINASE KINASE KINASE 20-RELATED"/>
    <property type="match status" value="1"/>
</dbReference>
<feature type="binding site" evidence="7">
    <location>
        <position position="47"/>
    </location>
    <ligand>
        <name>ATP</name>
        <dbReference type="ChEBI" id="CHEBI:30616"/>
    </ligand>
</feature>
<feature type="transmembrane region" description="Helical" evidence="9">
    <location>
        <begin position="367"/>
        <end position="388"/>
    </location>
</feature>
<evidence type="ECO:0000256" key="2">
    <source>
        <dbReference type="ARBA" id="ARBA00022527"/>
    </source>
</evidence>
<feature type="compositionally biased region" description="Low complexity" evidence="8">
    <location>
        <begin position="408"/>
        <end position="418"/>
    </location>
</feature>
<dbReference type="SMART" id="SM00220">
    <property type="entry name" value="S_TKc"/>
    <property type="match status" value="1"/>
</dbReference>
<feature type="compositionally biased region" description="Polar residues" evidence="8">
    <location>
        <begin position="544"/>
        <end position="560"/>
    </location>
</feature>
<dbReference type="PROSITE" id="PS00108">
    <property type="entry name" value="PROTEIN_KINASE_ST"/>
    <property type="match status" value="1"/>
</dbReference>
<name>M1NI22_9CORY</name>
<dbReference type="FunFam" id="1.10.510.10:FF:000021">
    <property type="entry name" value="Serine/threonine protein kinase"/>
    <property type="match status" value="1"/>
</dbReference>
<feature type="compositionally biased region" description="Pro residues" evidence="8">
    <location>
        <begin position="451"/>
        <end position="474"/>
    </location>
</feature>
<evidence type="ECO:0000256" key="7">
    <source>
        <dbReference type="PROSITE-ProRule" id="PRU10141"/>
    </source>
</evidence>
<dbReference type="PATRIC" id="fig|1121362.3.peg.20"/>
<accession>M1NI22</accession>
<feature type="region of interest" description="Disordered" evidence="8">
    <location>
        <begin position="336"/>
        <end position="364"/>
    </location>
</feature>
<dbReference type="GO" id="GO:0004674">
    <property type="term" value="F:protein serine/threonine kinase activity"/>
    <property type="evidence" value="ECO:0007669"/>
    <property type="project" value="UniProtKB-KW"/>
</dbReference>
<sequence>MADVDGIERLQGLIGEDYRLQWIIGRGGMSTVWLADDVVNDREVAIKVLRPEFSDNNEFLERFRNEADAAQLIDSDNVVRTYDYREIPDPAGHTFCFIAMEYVRGESLADLLLREGPLHETLALDVLEQAAHGLSIIHRMGMVHRDIKPGNLMVTQNGRVKITDFGIAKAAAAVPLTRTGMVVGTAQYVSPEQAQGQEVTSSSDVYSLGVVGYEMLAGKRPFTGDSSVSVALAHINNAPPALSTQVTAQTRELIGIALRKDPNARFADGNEMALAVSAVRLGKRPPQPASAAMARVAPEPSPTASTRALGAVAHPTTVHPATELATGAGAGAAAGMAGGAAATRPPTSSGPVQAPSRKADTGRSGGFGTGILIAVVIAAAVGGAVLAAQAGLFSGLTGGDDPEPSTVPPEVVTEWVTPTPSPEPAPTQWWNPTPAPTSPRENSPTTRPQQSPTPGPTSPPEGTPPTQITPPPVTVPTTGGNDGGTGGTGGDGGGTGDTGDTGDTGGTATGNAGGTGGTGTVDDPGTAAQGNAGADSGDIPGAAVTQQIDGPANQTNGGGP</sequence>
<protein>
    <recommendedName>
        <fullName evidence="1">non-specific serine/threonine protein kinase</fullName>
        <ecNumber evidence="1">2.7.11.1</ecNumber>
    </recommendedName>
</protein>
<keyword evidence="3" id="KW-0808">Transferase</keyword>